<gene>
    <name evidence="2" type="ORF">DF015_10685</name>
</gene>
<comment type="caution">
    <text evidence="2">The sequence shown here is derived from an EMBL/GenBank/DDBJ whole genome shotgun (WGS) entry which is preliminary data.</text>
</comment>
<dbReference type="Pfam" id="PF20283">
    <property type="entry name" value="CTD7"/>
    <property type="match status" value="1"/>
</dbReference>
<feature type="domain" description="ABC-three component systems C-terminal" evidence="1">
    <location>
        <begin position="261"/>
        <end position="379"/>
    </location>
</feature>
<reference evidence="2 3" key="1">
    <citation type="submission" date="2018-08" db="EMBL/GenBank/DDBJ databases">
        <title>Comparative analysis of Burkholderia isolates from Puerto Rico.</title>
        <authorList>
            <person name="Hall C."/>
            <person name="Sahl J."/>
            <person name="Wagner D."/>
        </authorList>
    </citation>
    <scope>NUCLEOTIDE SEQUENCE [LARGE SCALE GENOMIC DNA]</scope>
    <source>
        <strain evidence="2 3">Bp8964</strain>
    </source>
</reference>
<dbReference type="RefSeq" id="WP_095399429.1">
    <property type="nucleotide sequence ID" value="NZ_NQMX01000001.1"/>
</dbReference>
<name>A0AB74DDH5_9BURK</name>
<protein>
    <recommendedName>
        <fullName evidence="1">ABC-three component systems C-terminal domain-containing protein</fullName>
    </recommendedName>
</protein>
<dbReference type="AlphaFoldDB" id="A0AB74DDH5"/>
<evidence type="ECO:0000313" key="2">
    <source>
        <dbReference type="EMBL" id="RQP79999.1"/>
    </source>
</evidence>
<evidence type="ECO:0000259" key="1">
    <source>
        <dbReference type="Pfam" id="PF20283"/>
    </source>
</evidence>
<dbReference type="EMBL" id="QTNY01000006">
    <property type="protein sequence ID" value="RQP79999.1"/>
    <property type="molecule type" value="Genomic_DNA"/>
</dbReference>
<organism evidence="2 3">
    <name type="scientific">Burkholderia ubonensis</name>
    <dbReference type="NCBI Taxonomy" id="101571"/>
    <lineage>
        <taxon>Bacteria</taxon>
        <taxon>Pseudomonadati</taxon>
        <taxon>Pseudomonadota</taxon>
        <taxon>Betaproteobacteria</taxon>
        <taxon>Burkholderiales</taxon>
        <taxon>Burkholderiaceae</taxon>
        <taxon>Burkholderia</taxon>
        <taxon>Burkholderia cepacia complex</taxon>
    </lineage>
</organism>
<accession>A0AB74DDH5</accession>
<dbReference type="Proteomes" id="UP000273734">
    <property type="component" value="Unassembled WGS sequence"/>
</dbReference>
<sequence length="387" mass="42475">MTALVKHSAPGPYLGFSLQPVRLCYHLLSSPSDSSVSLEFLDDVAVHYSDGNVLLEQCKSALSHNALSDWAEDLWKTIANWLAAVESKKVDGSKATFRLYVTPPKTGKVSSAIHDATSADAVDLLLKQVKDKLSKKAESPKCMPHVQRFLDAATALRNQVICKTSVFSSDADPIQPLRALLMPTVPNGSIDVICEAAIGMAQARADRLIRDGKPALIGVGEFRKSFHAFVQQNNMPGYLASLSAVPTTADTKAILTSRPMFVRQLQLIEATEAQQLRAASDLMRTSGDKVKWAEAGFIYDDTFKDWEDSLLRRHEAFAGEIKDLHSDKPEVVQGRLVYGRCAVLEVPIGSRAVPHYFTHGAFNDLADKRELGWHPEHKVLLDEEGGA</sequence>
<dbReference type="InterPro" id="IPR046913">
    <property type="entry name" value="ABC-3C_CTD7"/>
</dbReference>
<proteinExistence type="predicted"/>
<evidence type="ECO:0000313" key="3">
    <source>
        <dbReference type="Proteomes" id="UP000273734"/>
    </source>
</evidence>